<comment type="caution">
    <text evidence="2">The sequence shown here is derived from an EMBL/GenBank/DDBJ whole genome shotgun (WGS) entry which is preliminary data.</text>
</comment>
<dbReference type="RefSeq" id="WP_127082043.1">
    <property type="nucleotide sequence ID" value="NZ_RSCL01000008.1"/>
</dbReference>
<dbReference type="InterPro" id="IPR050194">
    <property type="entry name" value="Glycosyltransferase_grp1"/>
</dbReference>
<dbReference type="Proteomes" id="UP000271624">
    <property type="component" value="Unassembled WGS sequence"/>
</dbReference>
<reference evidence="2" key="1">
    <citation type="submission" date="2018-12" db="EMBL/GenBank/DDBJ databases">
        <authorList>
            <person name="Will S."/>
            <person name="Neumann-Schaal M."/>
            <person name="Henke P."/>
        </authorList>
    </citation>
    <scope>NUCLEOTIDE SEQUENCE</scope>
    <source>
        <strain evidence="2">PCC 7102</strain>
    </source>
</reference>
<protein>
    <submittedName>
        <fullName evidence="2">Glycosyltransferase WbuB</fullName>
    </submittedName>
</protein>
<dbReference type="CDD" id="cd03794">
    <property type="entry name" value="GT4_WbuB-like"/>
    <property type="match status" value="1"/>
</dbReference>
<gene>
    <name evidence="2" type="ORF">DSM106972_035830</name>
</gene>
<evidence type="ECO:0000313" key="3">
    <source>
        <dbReference type="Proteomes" id="UP000271624"/>
    </source>
</evidence>
<dbReference type="PANTHER" id="PTHR45947:SF3">
    <property type="entry name" value="SULFOQUINOVOSYL TRANSFERASE SQD2"/>
    <property type="match status" value="1"/>
</dbReference>
<keyword evidence="3" id="KW-1185">Reference proteome</keyword>
<reference evidence="2" key="2">
    <citation type="journal article" date="2019" name="Genome Biol. Evol.">
        <title>Day and night: Metabolic profiles and evolutionary relationships of six axenic non-marine cyanobacteria.</title>
        <authorList>
            <person name="Will S.E."/>
            <person name="Henke P."/>
            <person name="Boedeker C."/>
            <person name="Huang S."/>
            <person name="Brinkmann H."/>
            <person name="Rohde M."/>
            <person name="Jarek M."/>
            <person name="Friedl T."/>
            <person name="Seufert S."/>
            <person name="Schumacher M."/>
            <person name="Overmann J."/>
            <person name="Neumann-Schaal M."/>
            <person name="Petersen J."/>
        </authorList>
    </citation>
    <scope>NUCLEOTIDE SEQUENCE [LARGE SCALE GENOMIC DNA]</scope>
    <source>
        <strain evidence="2">PCC 7102</strain>
    </source>
</reference>
<sequence>MSSLDRANKILIIVENLPVPFDRRVWMEAITLKKAGYEVSVICPISDTCNKNYEVIEGIHIYRHPLPVEESSVKGYLREYAWAVYWQFRLAHKVWQTQGFDTVHICNPPDLLFLTAGWFKLFHGVKVIFDHHDLSPEMYIAKYNRKDIFYHGLRWAERLTYAIADLAIATNESHRKVAITRGGKKPEEVFIVRSAPDLSRFTLMPPNPIYKKGKKFLIGYMGVMGEPEGIDYLLRIVQYLVQKENRKNIHFMLIGNGPAKDRLETLAVELGITEYIEFTGFKTGKELLERLSTCDVCVEPSPTSVYNEHCTMNKILEYMALGKPIVQFDLREGRRSAQEASLYAKPNDEIEFAYRIIELLDSPQLRQSMGAEGRRRMEEILEWRHQAPKLLDAYFAISPLSKLSPKNLVRYSSN</sequence>
<dbReference type="GO" id="GO:0016757">
    <property type="term" value="F:glycosyltransferase activity"/>
    <property type="evidence" value="ECO:0007669"/>
    <property type="project" value="TreeGrafter"/>
</dbReference>
<name>A0A433VHQ1_9CYAN</name>
<dbReference type="OrthoDB" id="9813214at2"/>
<evidence type="ECO:0000313" key="2">
    <source>
        <dbReference type="EMBL" id="RUT05576.1"/>
    </source>
</evidence>
<keyword evidence="2" id="KW-0808">Transferase</keyword>
<dbReference type="PANTHER" id="PTHR45947">
    <property type="entry name" value="SULFOQUINOVOSYL TRANSFERASE SQD2"/>
    <property type="match status" value="1"/>
</dbReference>
<dbReference type="Pfam" id="PF13692">
    <property type="entry name" value="Glyco_trans_1_4"/>
    <property type="match status" value="1"/>
</dbReference>
<dbReference type="InterPro" id="IPR028098">
    <property type="entry name" value="Glyco_trans_4-like_N"/>
</dbReference>
<proteinExistence type="predicted"/>
<evidence type="ECO:0000259" key="1">
    <source>
        <dbReference type="Pfam" id="PF13439"/>
    </source>
</evidence>
<feature type="domain" description="Glycosyltransferase subfamily 4-like N-terminal" evidence="1">
    <location>
        <begin position="27"/>
        <end position="198"/>
    </location>
</feature>
<dbReference type="SUPFAM" id="SSF53756">
    <property type="entry name" value="UDP-Glycosyltransferase/glycogen phosphorylase"/>
    <property type="match status" value="1"/>
</dbReference>
<organism evidence="2 3">
    <name type="scientific">Dulcicalothrix desertica PCC 7102</name>
    <dbReference type="NCBI Taxonomy" id="232991"/>
    <lineage>
        <taxon>Bacteria</taxon>
        <taxon>Bacillati</taxon>
        <taxon>Cyanobacteriota</taxon>
        <taxon>Cyanophyceae</taxon>
        <taxon>Nostocales</taxon>
        <taxon>Calotrichaceae</taxon>
        <taxon>Dulcicalothrix</taxon>
    </lineage>
</organism>
<accession>A0A433VHQ1</accession>
<dbReference type="EMBL" id="RSCL01000008">
    <property type="protein sequence ID" value="RUT05576.1"/>
    <property type="molecule type" value="Genomic_DNA"/>
</dbReference>
<dbReference type="Gene3D" id="3.40.50.2000">
    <property type="entry name" value="Glycogen Phosphorylase B"/>
    <property type="match status" value="2"/>
</dbReference>
<dbReference type="Pfam" id="PF13439">
    <property type="entry name" value="Glyco_transf_4"/>
    <property type="match status" value="1"/>
</dbReference>
<dbReference type="AlphaFoldDB" id="A0A433VHQ1"/>